<dbReference type="EMBL" id="JALHBS010000039">
    <property type="protein sequence ID" value="MCP3055013.1"/>
    <property type="molecule type" value="Genomic_DNA"/>
</dbReference>
<keyword evidence="1" id="KW-1133">Transmembrane helix</keyword>
<dbReference type="AlphaFoldDB" id="A0A9X2KE36"/>
<dbReference type="RefSeq" id="WP_253963880.1">
    <property type="nucleotide sequence ID" value="NZ_JALHBS010000039.1"/>
</dbReference>
<dbReference type="Pfam" id="PF07811">
    <property type="entry name" value="TadE"/>
    <property type="match status" value="1"/>
</dbReference>
<evidence type="ECO:0000313" key="4">
    <source>
        <dbReference type="Proteomes" id="UP001155220"/>
    </source>
</evidence>
<comment type="caution">
    <text evidence="3">The sequence shown here is derived from an EMBL/GenBank/DDBJ whole genome shotgun (WGS) entry which is preliminary data.</text>
</comment>
<name>A0A9X2KE36_9HYPH</name>
<reference evidence="3" key="1">
    <citation type="submission" date="2022-03" db="EMBL/GenBank/DDBJ databases">
        <title>Aurantimonas Liuensis sp. Nov., isolated from the hadal seawater of the Mariana Trench.</title>
        <authorList>
            <person name="Liu R."/>
        </authorList>
    </citation>
    <scope>NUCLEOTIDE SEQUENCE</scope>
    <source>
        <strain evidence="3">LRZ36</strain>
    </source>
</reference>
<dbReference type="Proteomes" id="UP001155220">
    <property type="component" value="Unassembled WGS sequence"/>
</dbReference>
<keyword evidence="4" id="KW-1185">Reference proteome</keyword>
<feature type="transmembrane region" description="Helical" evidence="1">
    <location>
        <begin position="26"/>
        <end position="46"/>
    </location>
</feature>
<keyword evidence="1" id="KW-0472">Membrane</keyword>
<evidence type="ECO:0000256" key="1">
    <source>
        <dbReference type="SAM" id="Phobius"/>
    </source>
</evidence>
<keyword evidence="1" id="KW-0812">Transmembrane</keyword>
<feature type="domain" description="TadE-like" evidence="2">
    <location>
        <begin position="25"/>
        <end position="63"/>
    </location>
</feature>
<gene>
    <name evidence="3" type="ORF">MJ956_07585</name>
</gene>
<sequence>MRIGFRTIQISFKSALHAFVSNRSGVAALEFALILPVMLLLYLGGFEASKALDASRKVETTAETVGNLVARNRVMNQTAIDNIFNISSAVMAPFSPDGLQIVVTTVTVDEKGQGTIDWSQASSGTALTAGAPYPVPSKLDFGATSYLVVADVTYDYQPLLDYTKSFSGIKIKKSYTFRPRISKSIVWTN</sequence>
<accession>A0A9X2KE36</accession>
<protein>
    <submittedName>
        <fullName evidence="3">Pilus assembly protein</fullName>
    </submittedName>
</protein>
<dbReference type="InterPro" id="IPR012495">
    <property type="entry name" value="TadE-like_dom"/>
</dbReference>
<evidence type="ECO:0000313" key="3">
    <source>
        <dbReference type="EMBL" id="MCP3055013.1"/>
    </source>
</evidence>
<evidence type="ECO:0000259" key="2">
    <source>
        <dbReference type="Pfam" id="PF07811"/>
    </source>
</evidence>
<organism evidence="3 4">
    <name type="scientific">Aurantimonas marianensis</name>
    <dbReference type="NCBI Taxonomy" id="2920428"/>
    <lineage>
        <taxon>Bacteria</taxon>
        <taxon>Pseudomonadati</taxon>
        <taxon>Pseudomonadota</taxon>
        <taxon>Alphaproteobacteria</taxon>
        <taxon>Hyphomicrobiales</taxon>
        <taxon>Aurantimonadaceae</taxon>
        <taxon>Aurantimonas</taxon>
    </lineage>
</organism>
<proteinExistence type="predicted"/>